<organismHost>
    <name type="scientific">Equus asinus</name>
    <name type="common">Donkey</name>
    <name type="synonym">Equus africanus asinus</name>
    <dbReference type="NCBI Taxonomy" id="9793"/>
</organismHost>
<feature type="compositionally biased region" description="Basic and acidic residues" evidence="3">
    <location>
        <begin position="139"/>
        <end position="150"/>
    </location>
</feature>
<feature type="region of interest" description="Disordered" evidence="3">
    <location>
        <begin position="17"/>
        <end position="164"/>
    </location>
</feature>
<organismHost>
    <name type="scientific">Equus hemionus</name>
    <name type="common">Onager</name>
    <name type="synonym">Asian wild ass</name>
    <dbReference type="NCBI Taxonomy" id="9794"/>
</organismHost>
<dbReference type="GO" id="GO:0004386">
    <property type="term" value="F:helicase activity"/>
    <property type="evidence" value="ECO:0007669"/>
    <property type="project" value="UniProtKB-KW"/>
</dbReference>
<dbReference type="GO" id="GO:0019028">
    <property type="term" value="C:viral capsid"/>
    <property type="evidence" value="ECO:0007669"/>
    <property type="project" value="InterPro"/>
</dbReference>
<dbReference type="GO" id="GO:0005198">
    <property type="term" value="F:structural molecule activity"/>
    <property type="evidence" value="ECO:0007669"/>
    <property type="project" value="InterPro"/>
</dbReference>
<name>A0A189RL22_AHSV8</name>
<dbReference type="InterPro" id="IPR001399">
    <property type="entry name" value="Orbi_VP6"/>
</dbReference>
<dbReference type="Proteomes" id="UP000115979">
    <property type="component" value="Genome"/>
</dbReference>
<protein>
    <submittedName>
        <fullName evidence="4">RNA helicase</fullName>
    </submittedName>
</protein>
<accession>A0A189RL22</accession>
<evidence type="ECO:0000313" key="4">
    <source>
        <dbReference type="EMBL" id="ALL99513.1"/>
    </source>
</evidence>
<organismHost>
    <name type="scientific">Equus quagga burchellii</name>
    <name type="common">Burchell's zebra</name>
    <name type="synonym">Equus burchelli</name>
    <dbReference type="NCBI Taxonomy" id="89252"/>
</organismHost>
<feature type="region of interest" description="Disordered" evidence="3">
    <location>
        <begin position="180"/>
        <end position="211"/>
    </location>
</feature>
<feature type="compositionally biased region" description="Gly residues" evidence="3">
    <location>
        <begin position="94"/>
        <end position="126"/>
    </location>
</feature>
<organismHost>
    <name type="scientific">Canis lupus familiaris</name>
    <name type="common">Dog</name>
    <name type="synonym">Canis familiaris</name>
    <dbReference type="NCBI Taxonomy" id="9615"/>
</organismHost>
<keyword evidence="4" id="KW-0378">Hydrolase</keyword>
<feature type="compositionally biased region" description="Basic and acidic residues" evidence="3">
    <location>
        <begin position="198"/>
        <end position="211"/>
    </location>
</feature>
<dbReference type="Pfam" id="PF01516">
    <property type="entry name" value="Orbi_VP6"/>
    <property type="match status" value="1"/>
</dbReference>
<evidence type="ECO:0000256" key="1">
    <source>
        <dbReference type="ARBA" id="ARBA00004328"/>
    </source>
</evidence>
<organismHost>
    <name type="scientific">Loxodonta africana</name>
    <name type="common">African elephant</name>
    <dbReference type="NCBI Taxonomy" id="9785"/>
</organismHost>
<proteinExistence type="predicted"/>
<keyword evidence="4" id="KW-0547">Nucleotide-binding</keyword>
<comment type="subcellular location">
    <subcellularLocation>
        <location evidence="1">Virion</location>
    </subcellularLocation>
</comment>
<evidence type="ECO:0000256" key="2">
    <source>
        <dbReference type="ARBA" id="ARBA00022844"/>
    </source>
</evidence>
<evidence type="ECO:0000256" key="3">
    <source>
        <dbReference type="SAM" id="MobiDB-lite"/>
    </source>
</evidence>
<keyword evidence="2" id="KW-0946">Virion</keyword>
<organismHost>
    <name type="scientific">Equus caballus</name>
    <name type="common">Horse</name>
    <dbReference type="NCBI Taxonomy" id="9796"/>
</organismHost>
<gene>
    <name evidence="4" type="primary">VP6</name>
</gene>
<reference evidence="4 5" key="1">
    <citation type="submission" date="2015-03" db="EMBL/GenBank/DDBJ databases">
        <title>The dynamics of African horse sickness virus evolution.</title>
        <authorList>
            <person name="van Schalkwyk A."/>
            <person name="Ngoveni H.G."/>
            <person name="Mokotoan N."/>
            <person name="Koekemoer O.J.J."/>
        </authorList>
    </citation>
    <scope>NUCLEOTIDE SEQUENCE [LARGE SCALE GENOMIC DNA]</scope>
    <source>
        <strain evidence="4">AHSV-8_58_81</strain>
    </source>
</reference>
<organismHost>
    <name type="scientific">Camelus dromedarius</name>
    <name type="common">Dromedary</name>
    <name type="synonym">Arabian camel</name>
    <dbReference type="NCBI Taxonomy" id="9838"/>
</organismHost>
<evidence type="ECO:0000313" key="5">
    <source>
        <dbReference type="Proteomes" id="UP000115979"/>
    </source>
</evidence>
<sequence length="371" mass="38559">MSSALLLAPGDLIEKAKRELEQRSITPLLREKDSKEAKSKLKLKEDGEKKNKSEKEENKIHDDRRVESQKSEGGGPADCQRGAGSAGANCATSTGGGDGSAGARTGIGGGGVGGVDSRSGGHGGQGAASVGKGVGKSKTGADRVANDDATRNVGSSEVSSGGITSGGLLGRGGLVAKSGECGGEPLDRTGGCSGNSKTEGEEAKAGGGDRRIGGLATQEIADFVKKKIGVEVQVFSKGMSNLFTVDKSLLERGGLGREDILHQSDIVKEIRVSDKKVKIIPLSTVKRMIAEFGGTEEDEIKAVQTQSSSIRYISNRMEDVSRAKAMFTAPTGDEGWKEVAKAATQRPNIMAYVHEGEGDGLKELLHLIDHI</sequence>
<organism evidence="4 5">
    <name type="scientific">African horse sickness virus 8</name>
    <name type="common">AHSV-8</name>
    <dbReference type="NCBI Taxonomy" id="86062"/>
    <lineage>
        <taxon>Viruses</taxon>
        <taxon>Riboviria</taxon>
        <taxon>Orthornavirae</taxon>
        <taxon>Duplornaviricota</taxon>
        <taxon>Resentoviricetes</taxon>
        <taxon>Reovirales</taxon>
        <taxon>Sedoreoviridae</taxon>
        <taxon>Orbivirus</taxon>
        <taxon>African horse sickness virus</taxon>
    </lineage>
</organism>
<dbReference type="EMBL" id="KP940100">
    <property type="protein sequence ID" value="ALL99513.1"/>
    <property type="molecule type" value="Genomic_RNA"/>
</dbReference>
<keyword evidence="4" id="KW-0347">Helicase</keyword>
<keyword evidence="4" id="KW-0067">ATP-binding</keyword>
<feature type="compositionally biased region" description="Basic and acidic residues" evidence="3">
    <location>
        <begin position="29"/>
        <end position="70"/>
    </location>
</feature>